<accession>A0ABQ0MYS7</accession>
<dbReference type="InterPro" id="IPR015919">
    <property type="entry name" value="Cadherin-like_sf"/>
</dbReference>
<name>A0ABQ0MYS7_9GAMM</name>
<comment type="caution">
    <text evidence="1">The sequence shown here is derived from an EMBL/GenBank/DDBJ whole genome shotgun (WGS) entry which is preliminary data.</text>
</comment>
<protein>
    <recommendedName>
        <fullName evidence="3">BACON domain-containing protein</fullName>
    </recommendedName>
</protein>
<dbReference type="EMBL" id="BDQM01000036">
    <property type="protein sequence ID" value="GAW97505.1"/>
    <property type="molecule type" value="Genomic_DNA"/>
</dbReference>
<evidence type="ECO:0000313" key="1">
    <source>
        <dbReference type="EMBL" id="GAW97505.1"/>
    </source>
</evidence>
<proteinExistence type="predicted"/>
<dbReference type="Proteomes" id="UP000197068">
    <property type="component" value="Unassembled WGS sequence"/>
</dbReference>
<organism evidence="1 2">
    <name type="scientific">Colwellia marinimaniae</name>
    <dbReference type="NCBI Taxonomy" id="1513592"/>
    <lineage>
        <taxon>Bacteria</taxon>
        <taxon>Pseudomonadati</taxon>
        <taxon>Pseudomonadota</taxon>
        <taxon>Gammaproteobacteria</taxon>
        <taxon>Alteromonadales</taxon>
        <taxon>Colwelliaceae</taxon>
        <taxon>Colwellia</taxon>
    </lineage>
</organism>
<sequence>MNIPRTILTLFLLVLTLCISGCGGEKKSTATPETAVAISDKPITNAIDGQAYTYRADFADWNNNTDVTFTIKNKPDWLSFNEKYGAITGLAKPFINIHKNVEYVYFDIEIIATLNGQVKSTKPFNIVITNEAGKIVTKHIVFSATYADSETSINQADIDQHYHSVAAYVNYLSNGKHKVKFDVVHLEPMTVSREQMRTIRLSQTALSNVYLDNAADLSSKCDLTVMMPLARTWYDENKEGQSVSAEPDFSFTEKLGDTNKCESFFLPTIATHYLNIPENINIDDYHSMIFTFYDDEIWHQPFASNFEPGFNLKQGDKGLDGYHYATTNMNDDDFNEALYLDIDSTDRPWAELEILRNNPSIMSEFYTQEQAPLTSSEKSTTHEIFHLLGLLNHDDGINRYNVDKSIFKTLATHLKKGYWPAVNYGDLFSIMGSKAFSLGLAPSSRELLGWIDSNDIHTIDSSSEAVIINDIYSTQGKTLAKVKVEGGYLYLSYHAGNSYDEPLKHPLLVEHSQGIQIHYTNERTPAKMSEYPASSTLLDPDQDLFNDSYALKAGASYTIFNVEITTVSVDGEQAIFDVKYIKN</sequence>
<dbReference type="Gene3D" id="2.60.40.10">
    <property type="entry name" value="Immunoglobulins"/>
    <property type="match status" value="1"/>
</dbReference>
<dbReference type="SUPFAM" id="SSF49313">
    <property type="entry name" value="Cadherin-like"/>
    <property type="match status" value="1"/>
</dbReference>
<reference evidence="1 2" key="1">
    <citation type="submission" date="2017-06" db="EMBL/GenBank/DDBJ databases">
        <title>Whole Genome Sequences of Colwellia marinimaniae MTCD1.</title>
        <authorList>
            <person name="Kusumoto H."/>
            <person name="Inoue M."/>
            <person name="Tanikawa K."/>
            <person name="Maeji H."/>
            <person name="Cameron J.H."/>
            <person name="Bartlett D.H."/>
        </authorList>
    </citation>
    <scope>NUCLEOTIDE SEQUENCE [LARGE SCALE GENOMIC DNA]</scope>
    <source>
        <strain evidence="1 2">MTCD1</strain>
    </source>
</reference>
<dbReference type="InterPro" id="IPR013783">
    <property type="entry name" value="Ig-like_fold"/>
</dbReference>
<dbReference type="RefSeq" id="WP_057180594.1">
    <property type="nucleotide sequence ID" value="NZ_BDQM01000036.1"/>
</dbReference>
<keyword evidence="2" id="KW-1185">Reference proteome</keyword>
<evidence type="ECO:0000313" key="2">
    <source>
        <dbReference type="Proteomes" id="UP000197068"/>
    </source>
</evidence>
<gene>
    <name evidence="1" type="ORF">MTCD1_03132</name>
</gene>
<evidence type="ECO:0008006" key="3">
    <source>
        <dbReference type="Google" id="ProtNLM"/>
    </source>
</evidence>